<keyword evidence="1" id="KW-0812">Transmembrane</keyword>
<keyword evidence="1" id="KW-0813">Transport</keyword>
<comment type="pathway">
    <text evidence="1">Cell wall biogenesis; peptidoglycan biosynthesis.</text>
</comment>
<feature type="transmembrane region" description="Helical" evidence="1">
    <location>
        <begin position="76"/>
        <end position="95"/>
    </location>
</feature>
<dbReference type="RefSeq" id="WP_202767824.1">
    <property type="nucleotide sequence ID" value="NZ_JAESWA010000022.1"/>
</dbReference>
<organism evidence="2 3">
    <name type="scientific">Clostridium paridis</name>
    <dbReference type="NCBI Taxonomy" id="2803863"/>
    <lineage>
        <taxon>Bacteria</taxon>
        <taxon>Bacillati</taxon>
        <taxon>Bacillota</taxon>
        <taxon>Clostridia</taxon>
        <taxon>Eubacteriales</taxon>
        <taxon>Clostridiaceae</taxon>
        <taxon>Clostridium</taxon>
    </lineage>
</organism>
<dbReference type="InterPro" id="IPR021260">
    <property type="entry name" value="Amj"/>
</dbReference>
<keyword evidence="1" id="KW-0961">Cell wall biogenesis/degradation</keyword>
<reference evidence="2" key="1">
    <citation type="submission" date="2021-01" db="EMBL/GenBank/DDBJ databases">
        <title>Genome public.</title>
        <authorList>
            <person name="Liu C."/>
            <person name="Sun Q."/>
        </authorList>
    </citation>
    <scope>NUCLEOTIDE SEQUENCE</scope>
    <source>
        <strain evidence="2">YIM B02565</strain>
    </source>
</reference>
<evidence type="ECO:0000313" key="3">
    <source>
        <dbReference type="Proteomes" id="UP000623681"/>
    </source>
</evidence>
<dbReference type="Pfam" id="PF10997">
    <property type="entry name" value="Amj"/>
    <property type="match status" value="1"/>
</dbReference>
<dbReference type="HAMAP" id="MF_02077">
    <property type="entry name" value="Amj_flippase"/>
    <property type="match status" value="1"/>
</dbReference>
<proteinExistence type="inferred from homology"/>
<keyword evidence="1" id="KW-1133">Transmembrane helix</keyword>
<name>A0A937FEQ4_9CLOT</name>
<evidence type="ECO:0000256" key="1">
    <source>
        <dbReference type="HAMAP-Rule" id="MF_02077"/>
    </source>
</evidence>
<comment type="caution">
    <text evidence="2">The sequence shown here is derived from an EMBL/GenBank/DDBJ whole genome shotgun (WGS) entry which is preliminary data.</text>
</comment>
<dbReference type="GO" id="GO:0008360">
    <property type="term" value="P:regulation of cell shape"/>
    <property type="evidence" value="ECO:0007669"/>
    <property type="project" value="UniProtKB-KW"/>
</dbReference>
<dbReference type="GO" id="GO:0071555">
    <property type="term" value="P:cell wall organization"/>
    <property type="evidence" value="ECO:0007669"/>
    <property type="project" value="UniProtKB-KW"/>
</dbReference>
<feature type="transmembrane region" description="Helical" evidence="1">
    <location>
        <begin position="6"/>
        <end position="23"/>
    </location>
</feature>
<dbReference type="AlphaFoldDB" id="A0A937FEQ4"/>
<gene>
    <name evidence="1" type="primary">amj</name>
    <name evidence="2" type="ORF">JK634_11670</name>
</gene>
<comment type="subcellular location">
    <subcellularLocation>
        <location evidence="1">Cell membrane</location>
        <topology evidence="1">Multi-pass membrane protein</topology>
    </subcellularLocation>
</comment>
<feature type="transmembrane region" description="Helical" evidence="1">
    <location>
        <begin position="182"/>
        <end position="205"/>
    </location>
</feature>
<keyword evidence="1" id="KW-0472">Membrane</keyword>
<comment type="similarity">
    <text evidence="1">Belongs to the Amj family.</text>
</comment>
<dbReference type="GO" id="GO:0009252">
    <property type="term" value="P:peptidoglycan biosynthetic process"/>
    <property type="evidence" value="ECO:0007669"/>
    <property type="project" value="UniProtKB-UniRule"/>
</dbReference>
<feature type="transmembrane region" description="Helical" evidence="1">
    <location>
        <begin position="243"/>
        <end position="263"/>
    </location>
</feature>
<keyword evidence="1" id="KW-1003">Cell membrane</keyword>
<keyword evidence="1" id="KW-0573">Peptidoglycan synthesis</keyword>
<accession>A0A937FEQ4</accession>
<protein>
    <recommendedName>
        <fullName evidence="1">Lipid II flippase Amj</fullName>
    </recommendedName>
</protein>
<dbReference type="GO" id="GO:0015648">
    <property type="term" value="F:lipid-linked peptidoglycan transporter activity"/>
    <property type="evidence" value="ECO:0007669"/>
    <property type="project" value="UniProtKB-UniRule"/>
</dbReference>
<dbReference type="Proteomes" id="UP000623681">
    <property type="component" value="Unassembled WGS sequence"/>
</dbReference>
<keyword evidence="1" id="KW-0133">Cell shape</keyword>
<keyword evidence="3" id="KW-1185">Reference proteome</keyword>
<evidence type="ECO:0000313" key="2">
    <source>
        <dbReference type="EMBL" id="MBL4932469.1"/>
    </source>
</evidence>
<dbReference type="EMBL" id="JAESWA010000022">
    <property type="protein sequence ID" value="MBL4932469.1"/>
    <property type="molecule type" value="Genomic_DNA"/>
</dbReference>
<feature type="transmembrane region" description="Helical" evidence="1">
    <location>
        <begin position="35"/>
        <end position="56"/>
    </location>
</feature>
<dbReference type="GO" id="GO:0005886">
    <property type="term" value="C:plasma membrane"/>
    <property type="evidence" value="ECO:0007669"/>
    <property type="project" value="UniProtKB-SubCell"/>
</dbReference>
<sequence>MDIRVIIVLVMNFIITLIGTLGYSVRLVGVRTGKIAISFALFNIVMLVSRIAVSIQTPVLTSYVEFSTNSFEVLKVFYIIIVISTIATIVGAFLIPTFQKILAKGVIAFSADKSVSKIVLHGFSKAGVRHIKNSIAIPVKESVTSIEFKKLPKKLLLTNAIIVAISTAGALSPIYAGMLAPSYGRTCLALAGIINGIATLLLTMFTDPHLSIMTDDVIDGRKSPEEFRTCVIGMVGSKAIGTLMSVALLVPAAYIIVFVAGIIKG</sequence>
<comment type="function">
    <text evidence="1">Involved in peptidoglycan biosynthesis. Transports lipid-linked peptidoglycan precursors from the inner to the outer leaflet of the cytoplasmic membrane.</text>
</comment>
<feature type="transmembrane region" description="Helical" evidence="1">
    <location>
        <begin position="155"/>
        <end position="176"/>
    </location>
</feature>